<evidence type="ECO:0000313" key="1">
    <source>
        <dbReference type="EMBL" id="KKM27557.1"/>
    </source>
</evidence>
<organism evidence="1">
    <name type="scientific">marine sediment metagenome</name>
    <dbReference type="NCBI Taxonomy" id="412755"/>
    <lineage>
        <taxon>unclassified sequences</taxon>
        <taxon>metagenomes</taxon>
        <taxon>ecological metagenomes</taxon>
    </lineage>
</organism>
<dbReference type="SUPFAM" id="SSF53448">
    <property type="entry name" value="Nucleotide-diphospho-sugar transferases"/>
    <property type="match status" value="1"/>
</dbReference>
<dbReference type="EMBL" id="LAZR01012299">
    <property type="protein sequence ID" value="KKM27557.1"/>
    <property type="molecule type" value="Genomic_DNA"/>
</dbReference>
<dbReference type="AlphaFoldDB" id="A0A0F9IJ32"/>
<proteinExistence type="predicted"/>
<sequence length="244" mass="28859">MSYNMKKVEIVITDGYSTDNLMEVIQRHYKTFFQIKFAHSDHSVLPFTIVSNNPACDRNAMVANLPTFEKIIMTDPEVLFIDKNELTYISNKLNDKETIIWYTAFKLKETWRGIHWNYGPLENFASAIDKTINGANGFVNCINRSLFLETRGYDERFTLGFAAEDCQWIHWHERNKRSVKAPGKVVHLYHLDANHDDRYREIYDNYTIPLYRQMLKDNVQANSNCPEWKRPEMIKDIQVFKEEN</sequence>
<dbReference type="Gene3D" id="3.90.550.10">
    <property type="entry name" value="Spore Coat Polysaccharide Biosynthesis Protein SpsA, Chain A"/>
    <property type="match status" value="1"/>
</dbReference>
<reference evidence="1" key="1">
    <citation type="journal article" date="2015" name="Nature">
        <title>Complex archaea that bridge the gap between prokaryotes and eukaryotes.</title>
        <authorList>
            <person name="Spang A."/>
            <person name="Saw J.H."/>
            <person name="Jorgensen S.L."/>
            <person name="Zaremba-Niedzwiedzka K."/>
            <person name="Martijn J."/>
            <person name="Lind A.E."/>
            <person name="van Eijk R."/>
            <person name="Schleper C."/>
            <person name="Guy L."/>
            <person name="Ettema T.J."/>
        </authorList>
    </citation>
    <scope>NUCLEOTIDE SEQUENCE</scope>
</reference>
<gene>
    <name evidence="1" type="ORF">LCGC14_1573510</name>
</gene>
<comment type="caution">
    <text evidence="1">The sequence shown here is derived from an EMBL/GenBank/DDBJ whole genome shotgun (WGS) entry which is preliminary data.</text>
</comment>
<dbReference type="InterPro" id="IPR029044">
    <property type="entry name" value="Nucleotide-diphossugar_trans"/>
</dbReference>
<protein>
    <submittedName>
        <fullName evidence="1">Uncharacterized protein</fullName>
    </submittedName>
</protein>
<name>A0A0F9IJ32_9ZZZZ</name>
<accession>A0A0F9IJ32</accession>